<dbReference type="InterPro" id="IPR003694">
    <property type="entry name" value="NAD_synthase"/>
</dbReference>
<protein>
    <recommendedName>
        <fullName evidence="7 8">Glutamine-dependent NAD(+) synthetase</fullName>
        <ecNumber evidence="7 8">6.3.5.1</ecNumber>
    </recommendedName>
    <alternativeName>
        <fullName evidence="7 8">NAD(+) synthase [glutamine-hydrolyzing]</fullName>
    </alternativeName>
</protein>
<evidence type="ECO:0000313" key="11">
    <source>
        <dbReference type="EMBL" id="MCG4748242.1"/>
    </source>
</evidence>
<reference evidence="11" key="3">
    <citation type="submission" date="2022-01" db="EMBL/GenBank/DDBJ databases">
        <title>Collection of gut derived symbiotic bacterial strains cultured from healthy donors.</title>
        <authorList>
            <person name="Lin H."/>
            <person name="Kohout C."/>
            <person name="Waligurski E."/>
            <person name="Pamer E.G."/>
        </authorList>
    </citation>
    <scope>NUCLEOTIDE SEQUENCE</scope>
    <source>
        <strain evidence="11">DFI.6.55</strain>
    </source>
</reference>
<feature type="domain" description="CN hydrolase" evidence="10">
    <location>
        <begin position="6"/>
        <end position="268"/>
    </location>
</feature>
<dbReference type="EMBL" id="JAAITT010000033">
    <property type="protein sequence ID" value="NSJ50992.1"/>
    <property type="molecule type" value="Genomic_DNA"/>
</dbReference>
<organism evidence="11 14">
    <name type="scientific">Enterocloster aldenensis</name>
    <dbReference type="NCBI Taxonomy" id="358742"/>
    <lineage>
        <taxon>Bacteria</taxon>
        <taxon>Bacillati</taxon>
        <taxon>Bacillota</taxon>
        <taxon>Clostridia</taxon>
        <taxon>Lachnospirales</taxon>
        <taxon>Lachnospiraceae</taxon>
        <taxon>Enterocloster</taxon>
    </lineage>
</organism>
<name>A0AAW5C3Y6_9FIRM</name>
<comment type="pathway">
    <text evidence="1 7 8">Cofactor biosynthesis; NAD(+) biosynthesis; NAD(+) from deamido-NAD(+) (L-Gln route): step 1/1.</text>
</comment>
<feature type="binding site" evidence="7">
    <location>
        <position position="487"/>
    </location>
    <ligand>
        <name>deamido-NAD(+)</name>
        <dbReference type="ChEBI" id="CHEBI:58437"/>
        <note>ligand shared between two neighboring subunits</note>
    </ligand>
</feature>
<evidence type="ECO:0000256" key="2">
    <source>
        <dbReference type="ARBA" id="ARBA00007145"/>
    </source>
</evidence>
<comment type="catalytic activity">
    <reaction evidence="7 8">
        <text>deamido-NAD(+) + L-glutamine + ATP + H2O = L-glutamate + AMP + diphosphate + NAD(+) + H(+)</text>
        <dbReference type="Rhea" id="RHEA:24384"/>
        <dbReference type="ChEBI" id="CHEBI:15377"/>
        <dbReference type="ChEBI" id="CHEBI:15378"/>
        <dbReference type="ChEBI" id="CHEBI:29985"/>
        <dbReference type="ChEBI" id="CHEBI:30616"/>
        <dbReference type="ChEBI" id="CHEBI:33019"/>
        <dbReference type="ChEBI" id="CHEBI:57540"/>
        <dbReference type="ChEBI" id="CHEBI:58359"/>
        <dbReference type="ChEBI" id="CHEBI:58437"/>
        <dbReference type="ChEBI" id="CHEBI:456215"/>
        <dbReference type="EC" id="6.3.5.1"/>
    </reaction>
</comment>
<feature type="active site" description="Nucleophile; for glutaminase activity" evidence="7">
    <location>
        <position position="170"/>
    </location>
</feature>
<feature type="binding site" evidence="7">
    <location>
        <begin position="372"/>
        <end position="379"/>
    </location>
    <ligand>
        <name>ATP</name>
        <dbReference type="ChEBI" id="CHEBI:30616"/>
    </ligand>
</feature>
<keyword evidence="6 7" id="KW-0520">NAD</keyword>
<dbReference type="InterPro" id="IPR003010">
    <property type="entry name" value="C-N_Hydrolase"/>
</dbReference>
<comment type="similarity">
    <text evidence="9">Belongs to the NAD synthetase family.</text>
</comment>
<feature type="binding site" evidence="7">
    <location>
        <begin position="492"/>
        <end position="495"/>
    </location>
    <ligand>
        <name>deamido-NAD(+)</name>
        <dbReference type="ChEBI" id="CHEBI:58437"/>
        <note>ligand shared between two neighboring subunits</note>
    </ligand>
</feature>
<dbReference type="Pfam" id="PF02540">
    <property type="entry name" value="NAD_synthase"/>
    <property type="match status" value="1"/>
</dbReference>
<dbReference type="InterPro" id="IPR014729">
    <property type="entry name" value="Rossmann-like_a/b/a_fold"/>
</dbReference>
<dbReference type="PANTHER" id="PTHR23090">
    <property type="entry name" value="NH 3 /GLUTAMINE-DEPENDENT NAD + SYNTHETASE"/>
    <property type="match status" value="1"/>
</dbReference>
<evidence type="ECO:0000256" key="4">
    <source>
        <dbReference type="ARBA" id="ARBA00022741"/>
    </source>
</evidence>
<dbReference type="RefSeq" id="WP_165642464.1">
    <property type="nucleotide sequence ID" value="NZ_JAAITT010000033.1"/>
</dbReference>
<feature type="binding site" evidence="7">
    <location>
        <position position="458"/>
    </location>
    <ligand>
        <name>deamido-NAD(+)</name>
        <dbReference type="ChEBI" id="CHEBI:58437"/>
        <note>ligand shared between two neighboring subunits</note>
    </ligand>
</feature>
<evidence type="ECO:0000256" key="3">
    <source>
        <dbReference type="ARBA" id="ARBA00022598"/>
    </source>
</evidence>
<reference evidence="12" key="2">
    <citation type="submission" date="2020-02" db="EMBL/GenBank/DDBJ databases">
        <authorList>
            <person name="Littmann E."/>
            <person name="Sorbara M."/>
        </authorList>
    </citation>
    <scope>NUCLEOTIDE SEQUENCE</scope>
    <source>
        <strain evidence="12">MSK.1.17</strain>
    </source>
</reference>
<feature type="binding site" evidence="7">
    <location>
        <position position="197"/>
    </location>
    <ligand>
        <name>L-glutamine</name>
        <dbReference type="ChEBI" id="CHEBI:58359"/>
    </ligand>
</feature>
<evidence type="ECO:0000256" key="8">
    <source>
        <dbReference type="PIRNR" id="PIRNR006630"/>
    </source>
</evidence>
<dbReference type="Gene3D" id="1.10.10.1140">
    <property type="entry name" value="Glutamine-dependent NAD+ synthetase, C-terminal domain"/>
    <property type="match status" value="1"/>
</dbReference>
<feature type="active site" description="For glutaminase activity" evidence="7">
    <location>
        <position position="115"/>
    </location>
</feature>
<reference evidence="12 13" key="1">
    <citation type="journal article" date="2020" name="Cell Host Microbe">
        <title>Functional and Genomic Variation between Human-Derived Isolates of Lachnospiraceae Reveals Inter- and Intra-Species Diversity.</title>
        <authorList>
            <person name="Sorbara M.T."/>
            <person name="Littmann E.R."/>
            <person name="Fontana E."/>
            <person name="Moody T.U."/>
            <person name="Kohout C.E."/>
            <person name="Gjonbalaj M."/>
            <person name="Eaton V."/>
            <person name="Seok R."/>
            <person name="Leiner I.M."/>
            <person name="Pamer E.G."/>
        </authorList>
    </citation>
    <scope>NUCLEOTIDE SEQUENCE [LARGE SCALE GENOMIC DNA]</scope>
    <source>
        <strain evidence="12 13">MSK.1.17</strain>
    </source>
</reference>
<dbReference type="PIRSF" id="PIRSF006630">
    <property type="entry name" value="NADS_GAT"/>
    <property type="match status" value="1"/>
</dbReference>
<dbReference type="CDD" id="cd07570">
    <property type="entry name" value="GAT_Gln-NAD-synth"/>
    <property type="match status" value="1"/>
</dbReference>
<dbReference type="GO" id="GO:0008795">
    <property type="term" value="F:NAD+ synthase activity"/>
    <property type="evidence" value="ECO:0007669"/>
    <property type="project" value="UniProtKB-UniRule"/>
</dbReference>
<dbReference type="EMBL" id="JAKNGE010000034">
    <property type="protein sequence ID" value="MCG4748242.1"/>
    <property type="molecule type" value="Genomic_DNA"/>
</dbReference>
<evidence type="ECO:0000256" key="1">
    <source>
        <dbReference type="ARBA" id="ARBA00005188"/>
    </source>
</evidence>
<evidence type="ECO:0000259" key="10">
    <source>
        <dbReference type="PROSITE" id="PS50263"/>
    </source>
</evidence>
<keyword evidence="13" id="KW-1185">Reference proteome</keyword>
<dbReference type="PROSITE" id="PS50263">
    <property type="entry name" value="CN_HYDROLASE"/>
    <property type="match status" value="1"/>
</dbReference>
<comment type="similarity">
    <text evidence="2 7 8">In the C-terminal section; belongs to the NAD synthetase family.</text>
</comment>
<comment type="caution">
    <text evidence="11">The sequence shown here is derived from an EMBL/GenBank/DDBJ whole genome shotgun (WGS) entry which is preliminary data.</text>
</comment>
<dbReference type="Gene3D" id="3.60.110.10">
    <property type="entry name" value="Carbon-nitrogen hydrolase"/>
    <property type="match status" value="1"/>
</dbReference>
<feature type="binding site" evidence="7">
    <location>
        <position position="121"/>
    </location>
    <ligand>
        <name>L-glutamine</name>
        <dbReference type="ChEBI" id="CHEBI:58359"/>
    </ligand>
</feature>
<feature type="binding site" evidence="7">
    <location>
        <position position="619"/>
    </location>
    <ligand>
        <name>deamido-NAD(+)</name>
        <dbReference type="ChEBI" id="CHEBI:58437"/>
        <note>ligand shared between two neighboring subunits</note>
    </ligand>
</feature>
<dbReference type="GO" id="GO:0009435">
    <property type="term" value="P:NAD+ biosynthetic process"/>
    <property type="evidence" value="ECO:0007669"/>
    <property type="project" value="UniProtKB-UniRule"/>
</dbReference>
<evidence type="ECO:0000256" key="7">
    <source>
        <dbReference type="HAMAP-Rule" id="MF_02090"/>
    </source>
</evidence>
<keyword evidence="3 7" id="KW-0436">Ligase</keyword>
<sequence length="659" mass="73237">MKDGFIRVAAATPKIKVADPEYNAQQIIELINQGYGRGVKLMVFPELCLTAYTCGDLFYQSSLLLKAREELARIISATKDRDILVFVGLPWEREDKLFNVAAVIQGGKLLGIVPKKHLPNYAEFYEARHFCPGNERPVFVAWEDGQVPMGTNLLFRCSNMKGLAVGVEICEDVWTPAAPSIRHALAGATVIVNCSASDETTGKDVYRHELICSQSARLVCGYVYANAGDGESTQDLVFGGQNIIAENGTCLVESRRFTNESICADLDMERLDSERRRMTTFPAADDARKEGGYMIVDFELYPAGGSNANAQTPQAAGQKESGRDILRFIDPAPFVPGDERQRSRRCEEILSIQAMGLKKRLEHTGSQHAVVGLSGGLDSTLALLVTVRAFDALKLPRTNIHCITMPCFGTTDRTYNNACAMAAKVGAELREVNIRQAVSQHFTDIGQDMDNHDVTYENSQARERTQVLMDIANQVGGLVIGTGDMSELALGWATYNGDHMSMYGVNASVPKTLVRHLVRYYADTCREKELADVLLDVLDTPVSPELLPPEDGQISQKTEDLVGPYELHDFYLYYVLRYGYAPSKIYRMALQAFRGQYDNAVILKWMKVFYRRFFSQQFKRSCLPDGPKVGSVAVSPRGDLRMPSDACSRLWLDELDKLG</sequence>
<evidence type="ECO:0000313" key="12">
    <source>
        <dbReference type="EMBL" id="NSJ50992.1"/>
    </source>
</evidence>
<dbReference type="InterPro" id="IPR041856">
    <property type="entry name" value="NAD+_synth_C"/>
</dbReference>
<gene>
    <name evidence="7" type="primary">nadE</name>
    <name evidence="12" type="ORF">G5B36_20090</name>
    <name evidence="11" type="ORF">L0N08_22735</name>
</gene>
<dbReference type="Proteomes" id="UP000669239">
    <property type="component" value="Unassembled WGS sequence"/>
</dbReference>
<feature type="binding site" evidence="7">
    <location>
        <position position="482"/>
    </location>
    <ligand>
        <name>ATP</name>
        <dbReference type="ChEBI" id="CHEBI:30616"/>
    </ligand>
</feature>
<dbReference type="GO" id="GO:0005737">
    <property type="term" value="C:cytoplasm"/>
    <property type="evidence" value="ECO:0007669"/>
    <property type="project" value="InterPro"/>
</dbReference>
<dbReference type="EC" id="6.3.5.1" evidence="7 8"/>
<dbReference type="NCBIfam" id="TIGR00552">
    <property type="entry name" value="nadE"/>
    <property type="match status" value="1"/>
</dbReference>
<dbReference type="Pfam" id="PF00795">
    <property type="entry name" value="CN_hydrolase"/>
    <property type="match status" value="1"/>
</dbReference>
<dbReference type="GO" id="GO:0003952">
    <property type="term" value="F:NAD+ synthase (glutamine-hydrolyzing) activity"/>
    <property type="evidence" value="ECO:0007669"/>
    <property type="project" value="UniProtKB-UniRule"/>
</dbReference>
<dbReference type="InterPro" id="IPR014445">
    <property type="entry name" value="Gln-dep_NAD_synthase"/>
</dbReference>
<dbReference type="GO" id="GO:0005524">
    <property type="term" value="F:ATP binding"/>
    <property type="evidence" value="ECO:0007669"/>
    <property type="project" value="UniProtKB-UniRule"/>
</dbReference>
<dbReference type="PANTHER" id="PTHR23090:SF9">
    <property type="entry name" value="GLUTAMINE-DEPENDENT NAD(+) SYNTHETASE"/>
    <property type="match status" value="1"/>
</dbReference>
<evidence type="ECO:0000256" key="6">
    <source>
        <dbReference type="ARBA" id="ARBA00023027"/>
    </source>
</evidence>
<dbReference type="SUPFAM" id="SSF52402">
    <property type="entry name" value="Adenine nucleotide alpha hydrolases-like"/>
    <property type="match status" value="1"/>
</dbReference>
<dbReference type="Gene3D" id="3.40.50.620">
    <property type="entry name" value="HUPs"/>
    <property type="match status" value="1"/>
</dbReference>
<dbReference type="GO" id="GO:0004359">
    <property type="term" value="F:glutaminase activity"/>
    <property type="evidence" value="ECO:0007669"/>
    <property type="project" value="InterPro"/>
</dbReference>
<dbReference type="HAMAP" id="MF_02090">
    <property type="entry name" value="NadE_glutamine_dep"/>
    <property type="match status" value="1"/>
</dbReference>
<evidence type="ECO:0000256" key="9">
    <source>
        <dbReference type="RuleBase" id="RU003811"/>
    </source>
</evidence>
<dbReference type="AlphaFoldDB" id="A0AAW5C3Y6"/>
<comment type="function">
    <text evidence="7">Catalyzes the ATP-dependent amidation of deamido-NAD to form NAD. Uses L-glutamine as a nitrogen source.</text>
</comment>
<dbReference type="InterPro" id="IPR036526">
    <property type="entry name" value="C-N_Hydrolase_sf"/>
</dbReference>
<dbReference type="Proteomes" id="UP001299608">
    <property type="component" value="Unassembled WGS sequence"/>
</dbReference>
<feature type="active site" description="Proton acceptor; for glutaminase activity" evidence="7">
    <location>
        <position position="46"/>
    </location>
</feature>
<dbReference type="CDD" id="cd00553">
    <property type="entry name" value="NAD_synthase"/>
    <property type="match status" value="1"/>
</dbReference>
<accession>A0AAW5C3Y6</accession>
<evidence type="ECO:0000313" key="13">
    <source>
        <dbReference type="Proteomes" id="UP000669239"/>
    </source>
</evidence>
<dbReference type="NCBIfam" id="NF002730">
    <property type="entry name" value="PRK02628.1"/>
    <property type="match status" value="1"/>
</dbReference>
<proteinExistence type="inferred from homology"/>
<feature type="binding site" evidence="7">
    <location>
        <position position="203"/>
    </location>
    <ligand>
        <name>L-glutamine</name>
        <dbReference type="ChEBI" id="CHEBI:58359"/>
    </ligand>
</feature>
<dbReference type="InterPro" id="IPR022310">
    <property type="entry name" value="NAD/GMP_synthase"/>
</dbReference>
<dbReference type="SUPFAM" id="SSF56317">
    <property type="entry name" value="Carbon-nitrogen hydrolase"/>
    <property type="match status" value="1"/>
</dbReference>
<keyword evidence="5 7" id="KW-0067">ATP-binding</keyword>
<keyword evidence="4 7" id="KW-0547">Nucleotide-binding</keyword>
<evidence type="ECO:0000313" key="14">
    <source>
        <dbReference type="Proteomes" id="UP001299608"/>
    </source>
</evidence>
<evidence type="ECO:0000256" key="5">
    <source>
        <dbReference type="ARBA" id="ARBA00022840"/>
    </source>
</evidence>